<dbReference type="AlphaFoldDB" id="A0A0B8NVL7"/>
<evidence type="ECO:0000313" key="3">
    <source>
        <dbReference type="Proteomes" id="UP000031671"/>
    </source>
</evidence>
<keyword evidence="3" id="KW-1185">Reference proteome</keyword>
<feature type="transmembrane region" description="Helical" evidence="1">
    <location>
        <begin position="28"/>
        <end position="59"/>
    </location>
</feature>
<reference evidence="2 3" key="2">
    <citation type="submission" date="2015-01" db="EMBL/GenBank/DDBJ databases">
        <authorList>
            <consortium name="NBRP consortium"/>
            <person name="Sawabe T."/>
            <person name="Meirelles P."/>
            <person name="Feng G."/>
            <person name="Sayaka M."/>
            <person name="Hattori M."/>
            <person name="Ohkuma M."/>
        </authorList>
    </citation>
    <scope>NUCLEOTIDE SEQUENCE [LARGE SCALE GENOMIC DNA]</scope>
    <source>
        <strain evidence="3">JCM 19231</strain>
    </source>
</reference>
<reference evidence="2 3" key="1">
    <citation type="submission" date="2015-01" db="EMBL/GenBank/DDBJ databases">
        <title>Vibrio sp. C1 JCM 19231 whole genome shotgun sequence.</title>
        <authorList>
            <person name="Sawabe T."/>
            <person name="Meirelles P."/>
            <person name="Feng G."/>
            <person name="Sayaka M."/>
            <person name="Hattori M."/>
            <person name="Ohkuma M."/>
        </authorList>
    </citation>
    <scope>NUCLEOTIDE SEQUENCE [LARGE SCALE GENOMIC DNA]</scope>
    <source>
        <strain evidence="3">JCM 19231</strain>
    </source>
</reference>
<comment type="caution">
    <text evidence="2">The sequence shown here is derived from an EMBL/GenBank/DDBJ whole genome shotgun (WGS) entry which is preliminary data.</text>
</comment>
<dbReference type="EMBL" id="BBRZ01000069">
    <property type="protein sequence ID" value="GAM57951.1"/>
    <property type="molecule type" value="Genomic_DNA"/>
</dbReference>
<gene>
    <name evidence="2" type="ORF">JCM19231_5893</name>
</gene>
<protein>
    <submittedName>
        <fullName evidence="2">Uncharacterized protein</fullName>
    </submittedName>
</protein>
<proteinExistence type="predicted"/>
<evidence type="ECO:0000313" key="2">
    <source>
        <dbReference type="EMBL" id="GAM57951.1"/>
    </source>
</evidence>
<evidence type="ECO:0000256" key="1">
    <source>
        <dbReference type="SAM" id="Phobius"/>
    </source>
</evidence>
<keyword evidence="1" id="KW-0472">Membrane</keyword>
<keyword evidence="1" id="KW-1133">Transmembrane helix</keyword>
<dbReference type="Proteomes" id="UP000031671">
    <property type="component" value="Unassembled WGS sequence"/>
</dbReference>
<name>A0A0B8NVL7_9VIBR</name>
<sequence length="75" mass="8111">MLVITILQVIAFSSLLAAYPITQNKYSWLLWAIPAVAIFSPVIWIKAAAAATVVAMILIGRQKTNNTTPNLTPSV</sequence>
<accession>A0A0B8NVL7</accession>
<keyword evidence="1" id="KW-0812">Transmembrane</keyword>
<organism evidence="2 3">
    <name type="scientific">Vibrio ishigakensis</name>
    <dbReference type="NCBI Taxonomy" id="1481914"/>
    <lineage>
        <taxon>Bacteria</taxon>
        <taxon>Pseudomonadati</taxon>
        <taxon>Pseudomonadota</taxon>
        <taxon>Gammaproteobacteria</taxon>
        <taxon>Vibrionales</taxon>
        <taxon>Vibrionaceae</taxon>
        <taxon>Vibrio</taxon>
    </lineage>
</organism>